<sequence>MIFNKPSLPILENSEEFNNVELSNFDYDEDKSSSLFKKIINPENILVLILFIFGFFIIFLILSICLLCYCKLSKIKRKDTSSSNVLRVQGNFIHENNCSDTDNSLHSLCLERPLTPRAESFRRNSAQAHYRLLIQSKFDQEYGPYREQVYRDMEGCEDIIDDSKNYLRKFSRALGL</sequence>
<evidence type="ECO:0000313" key="2">
    <source>
        <dbReference type="Proteomes" id="UP000038045"/>
    </source>
</evidence>
<dbReference type="AlphaFoldDB" id="A0A0N4Z7Z7"/>
<dbReference type="Proteomes" id="UP000038045">
    <property type="component" value="Unplaced"/>
</dbReference>
<evidence type="ECO:0000256" key="1">
    <source>
        <dbReference type="SAM" id="Phobius"/>
    </source>
</evidence>
<accession>A0A0N4Z7Z7</accession>
<evidence type="ECO:0000313" key="3">
    <source>
        <dbReference type="WBParaSite" id="PTRK_0000331100.1"/>
    </source>
</evidence>
<reference evidence="3" key="1">
    <citation type="submission" date="2017-02" db="UniProtKB">
        <authorList>
            <consortium name="WormBaseParasite"/>
        </authorList>
    </citation>
    <scope>IDENTIFICATION</scope>
</reference>
<keyword evidence="1" id="KW-1133">Transmembrane helix</keyword>
<organism evidence="2 3">
    <name type="scientific">Parastrongyloides trichosuri</name>
    <name type="common">Possum-specific nematode worm</name>
    <dbReference type="NCBI Taxonomy" id="131310"/>
    <lineage>
        <taxon>Eukaryota</taxon>
        <taxon>Metazoa</taxon>
        <taxon>Ecdysozoa</taxon>
        <taxon>Nematoda</taxon>
        <taxon>Chromadorea</taxon>
        <taxon>Rhabditida</taxon>
        <taxon>Tylenchina</taxon>
        <taxon>Panagrolaimomorpha</taxon>
        <taxon>Strongyloidoidea</taxon>
        <taxon>Strongyloididae</taxon>
        <taxon>Parastrongyloides</taxon>
    </lineage>
</organism>
<keyword evidence="2" id="KW-1185">Reference proteome</keyword>
<feature type="transmembrane region" description="Helical" evidence="1">
    <location>
        <begin position="45"/>
        <end position="69"/>
    </location>
</feature>
<proteinExistence type="predicted"/>
<name>A0A0N4Z7Z7_PARTI</name>
<keyword evidence="1" id="KW-0472">Membrane</keyword>
<dbReference type="WBParaSite" id="PTRK_0000331100.1">
    <property type="protein sequence ID" value="PTRK_0000331100.1"/>
    <property type="gene ID" value="PTRK_0000331100"/>
</dbReference>
<protein>
    <submittedName>
        <fullName evidence="3">Uncharacterized protein</fullName>
    </submittedName>
</protein>
<keyword evidence="1" id="KW-0812">Transmembrane</keyword>